<sequence>MFILLLCYLVLLFSTKLRMVVSVVLVLLMYAVFSIMNYIPYVKYILPGYWALNSIEFSTGTSIGILLLQVSINLLLQVSINLLLIVIVICRSKAVFNAIDL</sequence>
<keyword evidence="1" id="KW-0472">Membrane</keyword>
<evidence type="ECO:0000313" key="2">
    <source>
        <dbReference type="EMBL" id="ASA20521.1"/>
    </source>
</evidence>
<reference evidence="2 3" key="1">
    <citation type="submission" date="2017-06" db="EMBL/GenBank/DDBJ databases">
        <title>Complete genome sequence of Paenibacillus donghaensis KCTC 13049T isolated from East Sea sediment, South Korea.</title>
        <authorList>
            <person name="Jung B.K."/>
            <person name="Hong S.-J."/>
            <person name="Shin J.-H."/>
        </authorList>
    </citation>
    <scope>NUCLEOTIDE SEQUENCE [LARGE SCALE GENOMIC DNA]</scope>
    <source>
        <strain evidence="2 3">KCTC 13049</strain>
    </source>
</reference>
<keyword evidence="1" id="KW-0812">Transmembrane</keyword>
<dbReference type="Proteomes" id="UP000249890">
    <property type="component" value="Chromosome"/>
</dbReference>
<dbReference type="AlphaFoldDB" id="A0A2Z2KKU3"/>
<gene>
    <name evidence="2" type="ORF">B9T62_06715</name>
</gene>
<keyword evidence="3" id="KW-1185">Reference proteome</keyword>
<proteinExistence type="predicted"/>
<name>A0A2Z2KKU3_9BACL</name>
<keyword evidence="1" id="KW-1133">Transmembrane helix</keyword>
<evidence type="ECO:0000313" key="3">
    <source>
        <dbReference type="Proteomes" id="UP000249890"/>
    </source>
</evidence>
<accession>A0A2Z2KKU3</accession>
<protein>
    <submittedName>
        <fullName evidence="2">Uncharacterized protein</fullName>
    </submittedName>
</protein>
<evidence type="ECO:0000256" key="1">
    <source>
        <dbReference type="SAM" id="Phobius"/>
    </source>
</evidence>
<feature type="transmembrane region" description="Helical" evidence="1">
    <location>
        <begin position="64"/>
        <end position="89"/>
    </location>
</feature>
<dbReference type="KEGG" id="pdh:B9T62_06715"/>
<feature type="transmembrane region" description="Helical" evidence="1">
    <location>
        <begin position="28"/>
        <end position="52"/>
    </location>
</feature>
<dbReference type="EMBL" id="CP021780">
    <property type="protein sequence ID" value="ASA20521.1"/>
    <property type="molecule type" value="Genomic_DNA"/>
</dbReference>
<organism evidence="2 3">
    <name type="scientific">Paenibacillus donghaensis</name>
    <dbReference type="NCBI Taxonomy" id="414771"/>
    <lineage>
        <taxon>Bacteria</taxon>
        <taxon>Bacillati</taxon>
        <taxon>Bacillota</taxon>
        <taxon>Bacilli</taxon>
        <taxon>Bacillales</taxon>
        <taxon>Paenibacillaceae</taxon>
        <taxon>Paenibacillus</taxon>
    </lineage>
</organism>